<evidence type="ECO:0000313" key="2">
    <source>
        <dbReference type="EMBL" id="KAL0478196.1"/>
    </source>
</evidence>
<comment type="caution">
    <text evidence="2">The sequence shown here is derived from an EMBL/GenBank/DDBJ whole genome shotgun (WGS) entry which is preliminary data.</text>
</comment>
<dbReference type="SUPFAM" id="SSF48097">
    <property type="entry name" value="Regulator of G-protein signaling, RGS"/>
    <property type="match status" value="1"/>
</dbReference>
<dbReference type="EMBL" id="JAOPGA020000327">
    <property type="protein sequence ID" value="KAL0478196.1"/>
    <property type="molecule type" value="Genomic_DNA"/>
</dbReference>
<proteinExistence type="predicted"/>
<protein>
    <submittedName>
        <fullName evidence="2">Mpp4</fullName>
    </submittedName>
</protein>
<name>A0AAW2YL52_9EUKA</name>
<keyword evidence="3" id="KW-1185">Reference proteome</keyword>
<dbReference type="InterPro" id="IPR036305">
    <property type="entry name" value="RGS_sf"/>
</dbReference>
<accession>A0AAW2YL52</accession>
<feature type="compositionally biased region" description="Basic and acidic residues" evidence="1">
    <location>
        <begin position="13"/>
        <end position="23"/>
    </location>
</feature>
<reference evidence="2 3" key="1">
    <citation type="submission" date="2024-03" db="EMBL/GenBank/DDBJ databases">
        <title>The Acrasis kona genome and developmental transcriptomes reveal deep origins of eukaryotic multicellular pathways.</title>
        <authorList>
            <person name="Sheikh S."/>
            <person name="Fu C.-J."/>
            <person name="Brown M.W."/>
            <person name="Baldauf S.L."/>
        </authorList>
    </citation>
    <scope>NUCLEOTIDE SEQUENCE [LARGE SCALE GENOMIC DNA]</scope>
    <source>
        <strain evidence="2 3">ATCC MYA-3509</strain>
    </source>
</reference>
<sequence>MFPRGAKGVQKSIKNETSNEKSTKKSKIMSMLSSPDGEEYNPLSREQAQSISVAYRMKSFRQEKLHCYGNIEELSDDLFVFQYLMNKERHDRLYEFMKNEGNEHIINMYDLLHSAHGLADINAVSKIFGELYTNYVAESSAKKISLPILIKENIMRFARATKKFETVDVEVVVQSIDGYLLPNLKKSQQRLEIENKSLLNTIKNMLKDKKTRQMGVVKERILKQTNCVPRDRFKN</sequence>
<feature type="region of interest" description="Disordered" evidence="1">
    <location>
        <begin position="1"/>
        <end position="43"/>
    </location>
</feature>
<evidence type="ECO:0000313" key="3">
    <source>
        <dbReference type="Proteomes" id="UP001431209"/>
    </source>
</evidence>
<dbReference type="Proteomes" id="UP001431209">
    <property type="component" value="Unassembled WGS sequence"/>
</dbReference>
<gene>
    <name evidence="2" type="ORF">AKO1_001501</name>
</gene>
<dbReference type="AlphaFoldDB" id="A0AAW2YL52"/>
<evidence type="ECO:0000256" key="1">
    <source>
        <dbReference type="SAM" id="MobiDB-lite"/>
    </source>
</evidence>
<organism evidence="2 3">
    <name type="scientific">Acrasis kona</name>
    <dbReference type="NCBI Taxonomy" id="1008807"/>
    <lineage>
        <taxon>Eukaryota</taxon>
        <taxon>Discoba</taxon>
        <taxon>Heterolobosea</taxon>
        <taxon>Tetramitia</taxon>
        <taxon>Eutetramitia</taxon>
        <taxon>Acrasidae</taxon>
        <taxon>Acrasis</taxon>
    </lineage>
</organism>